<name>A0A836C4B9_9CHLO</name>
<sequence length="342" mass="37372">MAAAGAWPDDDGETANWSRAALERHASPYFVELELLEEPHLSEGWKCVVCAAKDREHVLAEVHFRGFGLAKPPIPGLQKGAVLRWRNAHCFVYGGTYISWIKPEDLPNIRLVRYAGAGANGDGARGPVGPTGPDGREVWWQEVLEASPRALPGAYIDVLVQKDPVRHYSEWRCEVWAKATEDAPPGEGLVGQLSFPAPRGTPRQPLLYELRKGAVLRWRNPRCLGRLPVSGFISAPFAAKDMKNLRVLEQAPFPVEGGDPLGSPPPPVPQQATQGAGSRPAPAGPSRARPKAAKARGQAREQEPREPMSGWEWGINICMGLLMVALPVFIYNSRDVTTHGIM</sequence>
<gene>
    <name evidence="3" type="ORF">HYH03_003361</name>
</gene>
<accession>A0A836C4B9</accession>
<keyword evidence="4" id="KW-1185">Reference proteome</keyword>
<protein>
    <submittedName>
        <fullName evidence="3">Uncharacterized protein</fullName>
    </submittedName>
</protein>
<feature type="compositionally biased region" description="Low complexity" evidence="1">
    <location>
        <begin position="270"/>
        <end position="287"/>
    </location>
</feature>
<proteinExistence type="predicted"/>
<keyword evidence="2" id="KW-0472">Membrane</keyword>
<comment type="caution">
    <text evidence="3">The sequence shown here is derived from an EMBL/GenBank/DDBJ whole genome shotgun (WGS) entry which is preliminary data.</text>
</comment>
<reference evidence="3" key="1">
    <citation type="journal article" date="2020" name="bioRxiv">
        <title>Comparative genomics of Chlamydomonas.</title>
        <authorList>
            <person name="Craig R.J."/>
            <person name="Hasan A.R."/>
            <person name="Ness R.W."/>
            <person name="Keightley P.D."/>
        </authorList>
    </citation>
    <scope>NUCLEOTIDE SEQUENCE</scope>
    <source>
        <strain evidence="3">CCAP 11/70</strain>
    </source>
</reference>
<evidence type="ECO:0000256" key="2">
    <source>
        <dbReference type="SAM" id="Phobius"/>
    </source>
</evidence>
<evidence type="ECO:0000256" key="1">
    <source>
        <dbReference type="SAM" id="MobiDB-lite"/>
    </source>
</evidence>
<evidence type="ECO:0000313" key="3">
    <source>
        <dbReference type="EMBL" id="KAG2498612.1"/>
    </source>
</evidence>
<dbReference type="EMBL" id="JAEHOE010000009">
    <property type="protein sequence ID" value="KAG2498612.1"/>
    <property type="molecule type" value="Genomic_DNA"/>
</dbReference>
<evidence type="ECO:0000313" key="4">
    <source>
        <dbReference type="Proteomes" id="UP000612055"/>
    </source>
</evidence>
<dbReference type="Proteomes" id="UP000612055">
    <property type="component" value="Unassembled WGS sequence"/>
</dbReference>
<keyword evidence="2" id="KW-0812">Transmembrane</keyword>
<feature type="transmembrane region" description="Helical" evidence="2">
    <location>
        <begin position="313"/>
        <end position="332"/>
    </location>
</feature>
<dbReference type="AlphaFoldDB" id="A0A836C4B9"/>
<organism evidence="3 4">
    <name type="scientific">Edaphochlamys debaryana</name>
    <dbReference type="NCBI Taxonomy" id="47281"/>
    <lineage>
        <taxon>Eukaryota</taxon>
        <taxon>Viridiplantae</taxon>
        <taxon>Chlorophyta</taxon>
        <taxon>core chlorophytes</taxon>
        <taxon>Chlorophyceae</taxon>
        <taxon>CS clade</taxon>
        <taxon>Chlamydomonadales</taxon>
        <taxon>Chlamydomonadales incertae sedis</taxon>
        <taxon>Edaphochlamys</taxon>
    </lineage>
</organism>
<feature type="region of interest" description="Disordered" evidence="1">
    <location>
        <begin position="253"/>
        <end position="307"/>
    </location>
</feature>
<keyword evidence="2" id="KW-1133">Transmembrane helix</keyword>